<dbReference type="GO" id="GO:1990573">
    <property type="term" value="P:potassium ion import across plasma membrane"/>
    <property type="evidence" value="ECO:0007669"/>
    <property type="project" value="TreeGrafter"/>
</dbReference>
<gene>
    <name evidence="7" type="ORF">X975_18504</name>
</gene>
<feature type="non-terminal residue" evidence="7">
    <location>
        <position position="85"/>
    </location>
</feature>
<dbReference type="AlphaFoldDB" id="A0A087TR15"/>
<dbReference type="STRING" id="407821.A0A087TR15"/>
<feature type="domain" description="SLC12A transporter C-terminal" evidence="6">
    <location>
        <begin position="19"/>
        <end position="85"/>
    </location>
</feature>
<dbReference type="GO" id="GO:0008511">
    <property type="term" value="F:sodium:potassium:chloride symporter activity"/>
    <property type="evidence" value="ECO:0007669"/>
    <property type="project" value="TreeGrafter"/>
</dbReference>
<dbReference type="PANTHER" id="PTHR11827:SF103">
    <property type="entry name" value="SODIUM CHLORIDE COTRANSPORTER 69, ISOFORM E"/>
    <property type="match status" value="1"/>
</dbReference>
<dbReference type="GO" id="GO:0055064">
    <property type="term" value="P:chloride ion homeostasis"/>
    <property type="evidence" value="ECO:0007669"/>
    <property type="project" value="TreeGrafter"/>
</dbReference>
<evidence type="ECO:0000259" key="6">
    <source>
        <dbReference type="Pfam" id="PF03522"/>
    </source>
</evidence>
<keyword evidence="8" id="KW-1185">Reference proteome</keyword>
<organism evidence="7 8">
    <name type="scientific">Stegodyphus mimosarum</name>
    <name type="common">African social velvet spider</name>
    <dbReference type="NCBI Taxonomy" id="407821"/>
    <lineage>
        <taxon>Eukaryota</taxon>
        <taxon>Metazoa</taxon>
        <taxon>Ecdysozoa</taxon>
        <taxon>Arthropoda</taxon>
        <taxon>Chelicerata</taxon>
        <taxon>Arachnida</taxon>
        <taxon>Araneae</taxon>
        <taxon>Araneomorphae</taxon>
        <taxon>Entelegynae</taxon>
        <taxon>Eresoidea</taxon>
        <taxon>Eresidae</taxon>
        <taxon>Stegodyphus</taxon>
    </lineage>
</organism>
<dbReference type="InterPro" id="IPR018491">
    <property type="entry name" value="SLC12_C"/>
</dbReference>
<keyword evidence="3" id="KW-1133">Transmembrane helix</keyword>
<proteinExistence type="predicted"/>
<accession>A0A087TR15</accession>
<evidence type="ECO:0000313" key="8">
    <source>
        <dbReference type="Proteomes" id="UP000054359"/>
    </source>
</evidence>
<feature type="region of interest" description="Disordered" evidence="5">
    <location>
        <begin position="1"/>
        <end position="36"/>
    </location>
</feature>
<dbReference type="OrthoDB" id="2020542at2759"/>
<evidence type="ECO:0000313" key="7">
    <source>
        <dbReference type="EMBL" id="KFM67554.1"/>
    </source>
</evidence>
<keyword evidence="4" id="KW-0472">Membrane</keyword>
<dbReference type="Proteomes" id="UP000054359">
    <property type="component" value="Unassembled WGS sequence"/>
</dbReference>
<dbReference type="PANTHER" id="PTHR11827">
    <property type="entry name" value="SOLUTE CARRIER FAMILY 12, CATION COTRANSPORTERS"/>
    <property type="match status" value="1"/>
</dbReference>
<dbReference type="EMBL" id="KK116364">
    <property type="protein sequence ID" value="KFM67554.1"/>
    <property type="molecule type" value="Genomic_DNA"/>
</dbReference>
<evidence type="ECO:0000256" key="3">
    <source>
        <dbReference type="ARBA" id="ARBA00022989"/>
    </source>
</evidence>
<name>A0A087TR15_STEMI</name>
<evidence type="ECO:0000256" key="4">
    <source>
        <dbReference type="ARBA" id="ARBA00023136"/>
    </source>
</evidence>
<comment type="subcellular location">
    <subcellularLocation>
        <location evidence="1">Membrane</location>
        <topology evidence="1">Multi-pass membrane protein</topology>
    </subcellularLocation>
</comment>
<dbReference type="GO" id="GO:0006884">
    <property type="term" value="P:cell volume homeostasis"/>
    <property type="evidence" value="ECO:0007669"/>
    <property type="project" value="TreeGrafter"/>
</dbReference>
<sequence length="85" mass="9305">LSQAGSSRESSPPSTPATERKNPGEENNQGVSSTQVVRGLSKAIPKDVLTSVNQFQRKQKKGTIDVWWLYDDGGLTMLIPYLLTT</sequence>
<evidence type="ECO:0000256" key="1">
    <source>
        <dbReference type="ARBA" id="ARBA00004141"/>
    </source>
</evidence>
<dbReference type="GO" id="GO:0016020">
    <property type="term" value="C:membrane"/>
    <property type="evidence" value="ECO:0007669"/>
    <property type="project" value="UniProtKB-SubCell"/>
</dbReference>
<feature type="compositionally biased region" description="Polar residues" evidence="5">
    <location>
        <begin position="25"/>
        <end position="36"/>
    </location>
</feature>
<dbReference type="Pfam" id="PF03522">
    <property type="entry name" value="SLC12"/>
    <property type="match status" value="1"/>
</dbReference>
<dbReference type="GO" id="GO:0055075">
    <property type="term" value="P:potassium ion homeostasis"/>
    <property type="evidence" value="ECO:0007669"/>
    <property type="project" value="TreeGrafter"/>
</dbReference>
<reference evidence="7 8" key="1">
    <citation type="submission" date="2013-11" db="EMBL/GenBank/DDBJ databases">
        <title>Genome sequencing of Stegodyphus mimosarum.</title>
        <authorList>
            <person name="Bechsgaard J."/>
        </authorList>
    </citation>
    <scope>NUCLEOTIDE SEQUENCE [LARGE SCALE GENOMIC DNA]</scope>
</reference>
<protein>
    <submittedName>
        <fullName evidence="7">Solute carrier family 12 member 2</fullName>
    </submittedName>
</protein>
<feature type="non-terminal residue" evidence="7">
    <location>
        <position position="1"/>
    </location>
</feature>
<keyword evidence="2" id="KW-0812">Transmembrane</keyword>
<dbReference type="GO" id="GO:0055078">
    <property type="term" value="P:sodium ion homeostasis"/>
    <property type="evidence" value="ECO:0007669"/>
    <property type="project" value="TreeGrafter"/>
</dbReference>
<evidence type="ECO:0000256" key="2">
    <source>
        <dbReference type="ARBA" id="ARBA00022692"/>
    </source>
</evidence>
<feature type="compositionally biased region" description="Polar residues" evidence="5">
    <location>
        <begin position="1"/>
        <end position="12"/>
    </location>
</feature>
<evidence type="ECO:0000256" key="5">
    <source>
        <dbReference type="SAM" id="MobiDB-lite"/>
    </source>
</evidence>
<dbReference type="InterPro" id="IPR004842">
    <property type="entry name" value="SLC12A_fam"/>
</dbReference>